<gene>
    <name evidence="2" type="ORF">GCM10007940_04660</name>
</gene>
<dbReference type="AlphaFoldDB" id="A0AA37WBX3"/>
<dbReference type="EMBL" id="BSOH01000001">
    <property type="protein sequence ID" value="GLR15851.1"/>
    <property type="molecule type" value="Genomic_DNA"/>
</dbReference>
<evidence type="ECO:0000313" key="3">
    <source>
        <dbReference type="Proteomes" id="UP001156666"/>
    </source>
</evidence>
<sequence>MQVIFTILFCGFTIFQAFGQPFHLSSPKVTTGEIIFSSESFLKAEFAFEGAALKYTVDGSKPNMNSKNYSGKIKVNKDQTIKIAAFHKDFLPSTPIEVRFIKIDNEKKIKSLSIAGEISEQYKGDSEKTLYDLQKGSANFSDGKWLGFKGQDVGVAVELVKPTSKLSVMVSTMTNTGSWIMGPGKVELQIWDAHTEKYSIVDEVTLPNLTEDVTINTQFISLQAKSKRPISKFKIVVSQLAEIPKWHPGNHDSTWIFLDEIVVK</sequence>
<reference evidence="2" key="1">
    <citation type="journal article" date="2014" name="Int. J. Syst. Evol. Microbiol.">
        <title>Complete genome sequence of Corynebacterium casei LMG S-19264T (=DSM 44701T), isolated from a smear-ripened cheese.</title>
        <authorList>
            <consortium name="US DOE Joint Genome Institute (JGI-PGF)"/>
            <person name="Walter F."/>
            <person name="Albersmeier A."/>
            <person name="Kalinowski J."/>
            <person name="Ruckert C."/>
        </authorList>
    </citation>
    <scope>NUCLEOTIDE SEQUENCE</scope>
    <source>
        <strain evidence="2">NBRC 108769</strain>
    </source>
</reference>
<organism evidence="2 3">
    <name type="scientific">Portibacter lacus</name>
    <dbReference type="NCBI Taxonomy" id="1099794"/>
    <lineage>
        <taxon>Bacteria</taxon>
        <taxon>Pseudomonadati</taxon>
        <taxon>Bacteroidota</taxon>
        <taxon>Saprospiria</taxon>
        <taxon>Saprospirales</taxon>
        <taxon>Haliscomenobacteraceae</taxon>
        <taxon>Portibacter</taxon>
    </lineage>
</organism>
<proteinExistence type="predicted"/>
<name>A0AA37WBX3_9BACT</name>
<evidence type="ECO:0000313" key="2">
    <source>
        <dbReference type="EMBL" id="GLR15851.1"/>
    </source>
</evidence>
<dbReference type="Proteomes" id="UP001156666">
    <property type="component" value="Unassembled WGS sequence"/>
</dbReference>
<comment type="caution">
    <text evidence="2">The sequence shown here is derived from an EMBL/GenBank/DDBJ whole genome shotgun (WGS) entry which is preliminary data.</text>
</comment>
<dbReference type="InterPro" id="IPR059177">
    <property type="entry name" value="GH29D-like_dom"/>
</dbReference>
<dbReference type="Pfam" id="PF13290">
    <property type="entry name" value="CHB_HEX_C_1"/>
    <property type="match status" value="1"/>
</dbReference>
<protein>
    <recommendedName>
        <fullName evidence="1">GH29D-like beta-sandwich domain-containing protein</fullName>
    </recommendedName>
</protein>
<keyword evidence="3" id="KW-1185">Reference proteome</keyword>
<accession>A0AA37WBX3</accession>
<feature type="domain" description="GH29D-like beta-sandwich" evidence="1">
    <location>
        <begin position="44"/>
        <end position="89"/>
    </location>
</feature>
<reference evidence="2" key="2">
    <citation type="submission" date="2023-01" db="EMBL/GenBank/DDBJ databases">
        <title>Draft genome sequence of Portibacter lacus strain NBRC 108769.</title>
        <authorList>
            <person name="Sun Q."/>
            <person name="Mori K."/>
        </authorList>
    </citation>
    <scope>NUCLEOTIDE SEQUENCE</scope>
    <source>
        <strain evidence="2">NBRC 108769</strain>
    </source>
</reference>
<dbReference type="RefSeq" id="WP_235294570.1">
    <property type="nucleotide sequence ID" value="NZ_BSOH01000001.1"/>
</dbReference>
<evidence type="ECO:0000259" key="1">
    <source>
        <dbReference type="Pfam" id="PF13290"/>
    </source>
</evidence>